<dbReference type="Proteomes" id="UP000215027">
    <property type="component" value="Chromosome I"/>
</dbReference>
<dbReference type="Pfam" id="PF02390">
    <property type="entry name" value="Methyltransf_4"/>
    <property type="match status" value="1"/>
</dbReference>
<dbReference type="AlphaFoldDB" id="A0A160T6Y7"/>
<sequence length="346" mass="38213">MAGGGHIIALMSWSDWYKVEQLPWPADWAALFGRAAPLVVEIGFGTGRFLIDLARRRPEVNVLGLEISIPAVRIAGRKVQRGGLPNVVLMQASAPAALQALCRPGSVAEVIINFPDPWPKKDQLGRRLIDDGFLCLLATRMAPDAPLDIATDVVSYAEQIAACLARSPHFASRLDAPYALDDPGRLPTKYELAGLREGRPPRYFQWRRNGTPATDPFPIPQEYAMPHVVLRLPADPAEIGRRFRPTVIEREAARIRFIDAYQSLRNGKLLIETYINEEPILQRLALEIRARPAGEIVIALAEVGFPRPTRGVHLAVGALVDWLREEFPSLVVVQSTLQEAHDDGAG</sequence>
<name>A0A160T6Y7_9CHLR</name>
<dbReference type="KEGG" id="pbf:CFX0092_A3471"/>
<accession>A0A160T6Y7</accession>
<evidence type="ECO:0000256" key="4">
    <source>
        <dbReference type="ARBA" id="ARBA00022679"/>
    </source>
</evidence>
<comment type="catalytic activity">
    <reaction evidence="1 7">
        <text>guanosine(46) in tRNA + S-adenosyl-L-methionine = N(7)-methylguanosine(46) in tRNA + S-adenosyl-L-homocysteine</text>
        <dbReference type="Rhea" id="RHEA:42708"/>
        <dbReference type="Rhea" id="RHEA-COMP:10188"/>
        <dbReference type="Rhea" id="RHEA-COMP:10189"/>
        <dbReference type="ChEBI" id="CHEBI:57856"/>
        <dbReference type="ChEBI" id="CHEBI:59789"/>
        <dbReference type="ChEBI" id="CHEBI:74269"/>
        <dbReference type="ChEBI" id="CHEBI:74480"/>
        <dbReference type="EC" id="2.1.1.33"/>
    </reaction>
</comment>
<comment type="similarity">
    <text evidence="7">Belongs to the class I-like SAM-binding methyltransferase superfamily. TrmB family.</text>
</comment>
<keyword evidence="9" id="KW-1185">Reference proteome</keyword>
<comment type="pathway">
    <text evidence="7">tRNA modification; N(7)-methylguanine-tRNA biosynthesis.</text>
</comment>
<evidence type="ECO:0000256" key="1">
    <source>
        <dbReference type="ARBA" id="ARBA00000142"/>
    </source>
</evidence>
<keyword evidence="4 7" id="KW-0808">Transferase</keyword>
<proteinExistence type="inferred from homology"/>
<dbReference type="CDD" id="cd02440">
    <property type="entry name" value="AdoMet_MTases"/>
    <property type="match status" value="1"/>
</dbReference>
<feature type="binding site" evidence="7">
    <location>
        <position position="41"/>
    </location>
    <ligand>
        <name>S-adenosyl-L-methionine</name>
        <dbReference type="ChEBI" id="CHEBI:59789"/>
    </ligand>
</feature>
<keyword evidence="6 7" id="KW-0819">tRNA processing</keyword>
<feature type="binding site" evidence="7">
    <location>
        <position position="66"/>
    </location>
    <ligand>
        <name>S-adenosyl-L-methionine</name>
        <dbReference type="ChEBI" id="CHEBI:59789"/>
    </ligand>
</feature>
<protein>
    <recommendedName>
        <fullName evidence="7">tRNA (guanine-N(7)-)-methyltransferase</fullName>
        <ecNumber evidence="7">2.1.1.33</ecNumber>
    </recommendedName>
    <alternativeName>
        <fullName evidence="7">tRNA (guanine(46)-N(7))-methyltransferase</fullName>
    </alternativeName>
    <alternativeName>
        <fullName evidence="7">tRNA(m7G46)-methyltransferase</fullName>
    </alternativeName>
</protein>
<dbReference type="EMBL" id="LN890655">
    <property type="protein sequence ID" value="CUS05349.2"/>
    <property type="molecule type" value="Genomic_DNA"/>
</dbReference>
<dbReference type="Gene3D" id="3.40.50.150">
    <property type="entry name" value="Vaccinia Virus protein VP39"/>
    <property type="match status" value="1"/>
</dbReference>
<dbReference type="SUPFAM" id="SSF53335">
    <property type="entry name" value="S-adenosyl-L-methionine-dependent methyltransferases"/>
    <property type="match status" value="1"/>
</dbReference>
<reference evidence="8" key="1">
    <citation type="submission" date="2016-01" db="EMBL/GenBank/DDBJ databases">
        <authorList>
            <person name="Mcilroy J.S."/>
            <person name="Karst M S."/>
            <person name="Albertsen M."/>
        </authorList>
    </citation>
    <scope>NUCLEOTIDE SEQUENCE</scope>
    <source>
        <strain evidence="8">Cfx-K</strain>
    </source>
</reference>
<dbReference type="PANTHER" id="PTHR23417">
    <property type="entry name" value="3-DEOXY-D-MANNO-OCTULOSONIC-ACID TRANSFERASE/TRNA GUANINE-N 7 - -METHYLTRANSFERASE"/>
    <property type="match status" value="1"/>
</dbReference>
<dbReference type="PROSITE" id="PS51625">
    <property type="entry name" value="SAM_MT_TRMB"/>
    <property type="match status" value="1"/>
</dbReference>
<evidence type="ECO:0000313" key="9">
    <source>
        <dbReference type="Proteomes" id="UP000215027"/>
    </source>
</evidence>
<feature type="binding site" evidence="7">
    <location>
        <begin position="188"/>
        <end position="191"/>
    </location>
    <ligand>
        <name>substrate</name>
    </ligand>
</feature>
<dbReference type="InterPro" id="IPR055361">
    <property type="entry name" value="tRNA_methyltr_TrmB_bact"/>
</dbReference>
<evidence type="ECO:0000313" key="8">
    <source>
        <dbReference type="EMBL" id="CUS05349.2"/>
    </source>
</evidence>
<dbReference type="HAMAP" id="MF_01057">
    <property type="entry name" value="tRNA_methyltr_TrmB"/>
    <property type="match status" value="1"/>
</dbReference>
<evidence type="ECO:0000256" key="7">
    <source>
        <dbReference type="HAMAP-Rule" id="MF_01057"/>
    </source>
</evidence>
<dbReference type="PANTHER" id="PTHR23417:SF14">
    <property type="entry name" value="PENTACOTRIPEPTIDE-REPEAT REGION OF PRORP DOMAIN-CONTAINING PROTEIN"/>
    <property type="match status" value="1"/>
</dbReference>
<feature type="binding site" evidence="7">
    <location>
        <position position="120"/>
    </location>
    <ligand>
        <name>substrate</name>
    </ligand>
</feature>
<keyword evidence="3 7" id="KW-0489">Methyltransferase</keyword>
<evidence type="ECO:0000256" key="3">
    <source>
        <dbReference type="ARBA" id="ARBA00022603"/>
    </source>
</evidence>
<comment type="caution">
    <text evidence="7">Lacks conserved residue(s) required for the propagation of feature annotation.</text>
</comment>
<evidence type="ECO:0000256" key="6">
    <source>
        <dbReference type="ARBA" id="ARBA00022694"/>
    </source>
</evidence>
<feature type="binding site" evidence="7">
    <location>
        <position position="152"/>
    </location>
    <ligand>
        <name>substrate</name>
    </ligand>
</feature>
<dbReference type="UniPathway" id="UPA00989"/>
<organism evidence="8 9">
    <name type="scientific">Candidatus Promineifilum breve</name>
    <dbReference type="NCBI Taxonomy" id="1806508"/>
    <lineage>
        <taxon>Bacteria</taxon>
        <taxon>Bacillati</taxon>
        <taxon>Chloroflexota</taxon>
        <taxon>Ardenticatenia</taxon>
        <taxon>Candidatus Promineifilales</taxon>
        <taxon>Candidatus Promineifilaceae</taxon>
        <taxon>Candidatus Promineifilum</taxon>
    </lineage>
</organism>
<keyword evidence="5 7" id="KW-0949">S-adenosyl-L-methionine</keyword>
<gene>
    <name evidence="7" type="primary">trmB</name>
    <name evidence="8" type="ORF">CFX0092_A3471</name>
</gene>
<dbReference type="InterPro" id="IPR003358">
    <property type="entry name" value="tRNA_(Gua-N-7)_MeTrfase_Trmb"/>
</dbReference>
<dbReference type="InterPro" id="IPR029063">
    <property type="entry name" value="SAM-dependent_MTases_sf"/>
</dbReference>
<feature type="binding site" evidence="7">
    <location>
        <position position="116"/>
    </location>
    <ligand>
        <name>S-adenosyl-L-methionine</name>
        <dbReference type="ChEBI" id="CHEBI:59789"/>
    </ligand>
</feature>
<comment type="function">
    <text evidence="2 7">Catalyzes the formation of N(7)-methylguanine at position 46 (m7G46) in tRNA.</text>
</comment>
<evidence type="ECO:0000256" key="5">
    <source>
        <dbReference type="ARBA" id="ARBA00022691"/>
    </source>
</evidence>
<evidence type="ECO:0000256" key="2">
    <source>
        <dbReference type="ARBA" id="ARBA00003015"/>
    </source>
</evidence>
<dbReference type="GO" id="GO:0008176">
    <property type="term" value="F:tRNA (guanine(46)-N7)-methyltransferase activity"/>
    <property type="evidence" value="ECO:0007669"/>
    <property type="project" value="UniProtKB-UniRule"/>
</dbReference>
<dbReference type="EC" id="2.1.1.33" evidence="7"/>
<dbReference type="GO" id="GO:0043527">
    <property type="term" value="C:tRNA methyltransferase complex"/>
    <property type="evidence" value="ECO:0007669"/>
    <property type="project" value="TreeGrafter"/>
</dbReference>